<name>A8S0A8_ENTBW</name>
<evidence type="ECO:0000259" key="1">
    <source>
        <dbReference type="Pfam" id="PF03050"/>
    </source>
</evidence>
<feature type="domain" description="Transposase IS66 central" evidence="1">
    <location>
        <begin position="73"/>
        <end position="164"/>
    </location>
</feature>
<dbReference type="PaxDb" id="411902-CLOBOL_05628"/>
<sequence>MPVSTVSHPVCEAQLQRAFPDGKYKQLPDEVYKRLAFHPASFEVIEHHVEVFVSTDGRTFVRGERPADLLRNSIVTPSLAAGIYNAKYVNAQPIQRLVKEFERCNVFLPEPTMCRWANVCSDCYLKRIYDRLREKLNDYHVLHADETPVEVRKDGRPARSRSYIVGVPDRITGSTSFCPL</sequence>
<dbReference type="Pfam" id="PF03050">
    <property type="entry name" value="DDE_Tnp_IS66"/>
    <property type="match status" value="1"/>
</dbReference>
<dbReference type="InterPro" id="IPR052344">
    <property type="entry name" value="Transposase-related"/>
</dbReference>
<gene>
    <name evidence="2" type="ORF">CLOBOL_05628</name>
</gene>
<proteinExistence type="predicted"/>
<organism evidence="2 3">
    <name type="scientific">Enterocloster bolteae (strain ATCC BAA-613 / DSM 15670 / CCUG 46953 / JCM 12243 / WAL 16351)</name>
    <name type="common">Clostridium bolteae</name>
    <dbReference type="NCBI Taxonomy" id="411902"/>
    <lineage>
        <taxon>Bacteria</taxon>
        <taxon>Bacillati</taxon>
        <taxon>Bacillota</taxon>
        <taxon>Clostridia</taxon>
        <taxon>Lachnospirales</taxon>
        <taxon>Lachnospiraceae</taxon>
        <taxon>Enterocloster</taxon>
    </lineage>
</organism>
<dbReference type="AlphaFoldDB" id="A8S0A8"/>
<protein>
    <recommendedName>
        <fullName evidence="1">Transposase IS66 central domain-containing protein</fullName>
    </recommendedName>
</protein>
<dbReference type="EMBL" id="ABCC02000042">
    <property type="protein sequence ID" value="EDP14021.1"/>
    <property type="molecule type" value="Genomic_DNA"/>
</dbReference>
<dbReference type="Proteomes" id="UP000005396">
    <property type="component" value="Unassembled WGS sequence"/>
</dbReference>
<evidence type="ECO:0000313" key="2">
    <source>
        <dbReference type="EMBL" id="EDP14021.1"/>
    </source>
</evidence>
<dbReference type="InterPro" id="IPR004291">
    <property type="entry name" value="Transposase_IS66_central"/>
</dbReference>
<dbReference type="PANTHER" id="PTHR33678">
    <property type="entry name" value="BLL1576 PROTEIN"/>
    <property type="match status" value="1"/>
</dbReference>
<accession>A8S0A8</accession>
<comment type="caution">
    <text evidence="2">The sequence shown here is derived from an EMBL/GenBank/DDBJ whole genome shotgun (WGS) entry which is preliminary data.</text>
</comment>
<dbReference type="PANTHER" id="PTHR33678:SF2">
    <property type="match status" value="1"/>
</dbReference>
<reference evidence="2 3" key="1">
    <citation type="submission" date="2007-08" db="EMBL/GenBank/DDBJ databases">
        <authorList>
            <person name="Fulton L."/>
            <person name="Clifton S."/>
            <person name="Fulton B."/>
            <person name="Xu J."/>
            <person name="Minx P."/>
            <person name="Pepin K.H."/>
            <person name="Johnson M."/>
            <person name="Thiruvilangam P."/>
            <person name="Bhonagiri V."/>
            <person name="Nash W.E."/>
            <person name="Mardis E.R."/>
            <person name="Wilson R.K."/>
        </authorList>
    </citation>
    <scope>NUCLEOTIDE SEQUENCE [LARGE SCALE GENOMIC DNA]</scope>
    <source>
        <strain evidence="3">ATCC BAA-613 / DSM 15670 / CCUG 46953 / JCM 12243 / WAL 16351</strain>
    </source>
</reference>
<evidence type="ECO:0000313" key="3">
    <source>
        <dbReference type="Proteomes" id="UP000005396"/>
    </source>
</evidence>
<dbReference type="HOGENOM" id="CLU_023034_4_0_9"/>
<reference evidence="2 3" key="2">
    <citation type="submission" date="2007-09" db="EMBL/GenBank/DDBJ databases">
        <title>Draft genome sequence of Clostridium bolteae (ATCC BAA-613).</title>
        <authorList>
            <person name="Sudarsanam P."/>
            <person name="Ley R."/>
            <person name="Guruge J."/>
            <person name="Turnbaugh P.J."/>
            <person name="Mahowald M."/>
            <person name="Liep D."/>
            <person name="Gordon J."/>
        </authorList>
    </citation>
    <scope>NUCLEOTIDE SEQUENCE [LARGE SCALE GENOMIC DNA]</scope>
    <source>
        <strain evidence="3">ATCC BAA-613 / DSM 15670 / CCUG 46953 / JCM 12243 / WAL 16351</strain>
    </source>
</reference>
<dbReference type="eggNOG" id="COG4372">
    <property type="taxonomic scope" value="Bacteria"/>
</dbReference>